<accession>B5D3A4</accession>
<protein>
    <recommendedName>
        <fullName evidence="1">Chorismate-utilising enzyme C-terminal domain-containing protein</fullName>
    </recommendedName>
</protein>
<dbReference type="GO" id="GO:0046820">
    <property type="term" value="F:4-amino-4-deoxychorismate synthase activity"/>
    <property type="evidence" value="ECO:0007669"/>
    <property type="project" value="TreeGrafter"/>
</dbReference>
<dbReference type="PANTHER" id="PTHR11236:SF50">
    <property type="entry name" value="AMINODEOXYCHORISMATE SYNTHASE COMPONENT 1"/>
    <property type="match status" value="1"/>
</dbReference>
<dbReference type="AlphaFoldDB" id="B5D3A4"/>
<dbReference type="Gene3D" id="3.60.120.10">
    <property type="entry name" value="Anthranilate synthase"/>
    <property type="match status" value="1"/>
</dbReference>
<proteinExistence type="predicted"/>
<dbReference type="GO" id="GO:0000162">
    <property type="term" value="P:L-tryptophan biosynthetic process"/>
    <property type="evidence" value="ECO:0007669"/>
    <property type="project" value="TreeGrafter"/>
</dbReference>
<dbReference type="PANTHER" id="PTHR11236">
    <property type="entry name" value="AMINOBENZOATE/ANTHRANILATE SYNTHASE"/>
    <property type="match status" value="1"/>
</dbReference>
<name>B5D3A4_PHOPM</name>
<evidence type="ECO:0000259" key="1">
    <source>
        <dbReference type="Pfam" id="PF00425"/>
    </source>
</evidence>
<comment type="caution">
    <text evidence="2">The sequence shown here is derived from an EMBL/GenBank/DDBJ whole genome shotgun (WGS) entry which is preliminary data.</text>
</comment>
<feature type="domain" description="Chorismate-utilising enzyme C-terminal" evidence="1">
    <location>
        <begin position="1"/>
        <end position="106"/>
    </location>
</feature>
<reference evidence="2 3" key="1">
    <citation type="submission" date="2008-08" db="EMBL/GenBank/DDBJ databases">
        <title>Draft genome sequence of Bacteroides plebeius (DSM 17135).</title>
        <authorList>
            <person name="Sudarsanam P."/>
            <person name="Ley R."/>
            <person name="Guruge J."/>
            <person name="Turnbaugh P.J."/>
            <person name="Mahowald M."/>
            <person name="Liep D."/>
            <person name="Gordon J."/>
        </authorList>
    </citation>
    <scope>NUCLEOTIDE SEQUENCE [LARGE SCALE GENOMIC DNA]</scope>
    <source>
        <strain evidence="3">DSM 17135 / JCM 12973 / M2</strain>
    </source>
</reference>
<dbReference type="SUPFAM" id="SSF56322">
    <property type="entry name" value="ADC synthase"/>
    <property type="match status" value="1"/>
</dbReference>
<dbReference type="InterPro" id="IPR005801">
    <property type="entry name" value="ADC_synthase"/>
</dbReference>
<dbReference type="eggNOG" id="COG0147">
    <property type="taxonomic scope" value="Bacteria"/>
</dbReference>
<reference evidence="2 3" key="2">
    <citation type="submission" date="2008-08" db="EMBL/GenBank/DDBJ databases">
        <authorList>
            <person name="Fulton L."/>
            <person name="Clifton S."/>
            <person name="Fulton B."/>
            <person name="Xu J."/>
            <person name="Minx P."/>
            <person name="Pepin K.H."/>
            <person name="Johnson M."/>
            <person name="Thiruvilangam P."/>
            <person name="Bhonagiri V."/>
            <person name="Nash W.E."/>
            <person name="Mardis E.R."/>
            <person name="Wilson R.K."/>
        </authorList>
    </citation>
    <scope>NUCLEOTIDE SEQUENCE [LARGE SCALE GENOMIC DNA]</scope>
    <source>
        <strain evidence="3">DSM 17135 / JCM 12973 / M2</strain>
    </source>
</reference>
<organism evidence="2 3">
    <name type="scientific">Phocaeicola plebeius (strain DSM 17135 / JCM 12973 / CCUG 54634 / M2)</name>
    <name type="common">Bacteroides plebeius</name>
    <dbReference type="NCBI Taxonomy" id="484018"/>
    <lineage>
        <taxon>Bacteria</taxon>
        <taxon>Pseudomonadati</taxon>
        <taxon>Bacteroidota</taxon>
        <taxon>Bacteroidia</taxon>
        <taxon>Bacteroidales</taxon>
        <taxon>Bacteroidaceae</taxon>
        <taxon>Phocaeicola</taxon>
    </lineage>
</organism>
<evidence type="ECO:0000313" key="2">
    <source>
        <dbReference type="EMBL" id="EDY94054.1"/>
    </source>
</evidence>
<dbReference type="InterPro" id="IPR019999">
    <property type="entry name" value="Anth_synth_I-like"/>
</dbReference>
<dbReference type="Proteomes" id="UP000003452">
    <property type="component" value="Unassembled WGS sequence"/>
</dbReference>
<evidence type="ECO:0000313" key="3">
    <source>
        <dbReference type="Proteomes" id="UP000003452"/>
    </source>
</evidence>
<gene>
    <name evidence="2" type="ORF">BACPLE_03498</name>
</gene>
<dbReference type="Pfam" id="PF00425">
    <property type="entry name" value="Chorismate_bind"/>
    <property type="match status" value="1"/>
</dbReference>
<dbReference type="EMBL" id="ABQC02000024">
    <property type="protein sequence ID" value="EDY94054.1"/>
    <property type="molecule type" value="Genomic_DNA"/>
</dbReference>
<dbReference type="InterPro" id="IPR015890">
    <property type="entry name" value="Chorismate_C"/>
</dbReference>
<sequence length="112" mass="12637">MSSEIRGRLPEDYPSQLGDLFFSLLPAGSITGAPKPRTVQIIREAETYDRGFYTGVTGYFDGRNLDSAVLIRFLEQQPDGTKVFKSGGGITFRSEARNEYEEMKQKVYVPLY</sequence>
<dbReference type="HOGENOM" id="CLU_2140873_0_0_10"/>